<keyword evidence="2" id="KW-0812">Transmembrane</keyword>
<sequence>MSGPAAAGAADAARTGSDPSARSVAMPGRPFLPRRTRRGERVAIERPGTGAIPAASAPRRWWPPVLACILLASLSLLGPSQPTYDPWAWILWGREIVSGDLVTTHGPSWKPLPVLFTTPFALLGDAAAPALWLVVARAGGLLAIVLAYRLAARLGGRVAGVIAGAALLLSDEFVRHFARGNSEGLLVALCLWAVERHLDGRRTSAFALGFGAALLRPEVWPFFGLYGLWLAVREPRRRLLVLAAFAATAVLWFVPEYVGSGDFLRAAERARQANPDSAAFADRPFLEVFRRAAGLLMLPVWLGGAVAVALALWAGRRRRGSGVLLALAAVAGVLMVGVGLMTEIGFAGNLRYVALPAALVCVLAGVGWTWLPEAISRRSSRAAGIAAAAAVALLAAPFAVGAIAGLADSLERLSEEAAVYDDLDRAIAASGGAEAADACGRVVTGPYEVQVLAWKLHRHGAEIAISGRSPGTVFAARETPLAAAASADPLVATEHWIVERACGS</sequence>
<feature type="transmembrane region" description="Helical" evidence="2">
    <location>
        <begin position="383"/>
        <end position="407"/>
    </location>
</feature>
<accession>A0A6J4RWG2</accession>
<evidence type="ECO:0000313" key="3">
    <source>
        <dbReference type="EMBL" id="CAA9483499.1"/>
    </source>
</evidence>
<feature type="transmembrane region" description="Helical" evidence="2">
    <location>
        <begin position="322"/>
        <end position="341"/>
    </location>
</feature>
<feature type="transmembrane region" description="Helical" evidence="2">
    <location>
        <begin position="353"/>
        <end position="371"/>
    </location>
</feature>
<dbReference type="AlphaFoldDB" id="A0A6J4RWG2"/>
<evidence type="ECO:0008006" key="4">
    <source>
        <dbReference type="Google" id="ProtNLM"/>
    </source>
</evidence>
<organism evidence="3">
    <name type="scientific">uncultured Solirubrobacteraceae bacterium</name>
    <dbReference type="NCBI Taxonomy" id="1162706"/>
    <lineage>
        <taxon>Bacteria</taxon>
        <taxon>Bacillati</taxon>
        <taxon>Actinomycetota</taxon>
        <taxon>Thermoleophilia</taxon>
        <taxon>Solirubrobacterales</taxon>
        <taxon>Solirubrobacteraceae</taxon>
        <taxon>environmental samples</taxon>
    </lineage>
</organism>
<feature type="transmembrane region" description="Helical" evidence="2">
    <location>
        <begin position="292"/>
        <end position="315"/>
    </location>
</feature>
<feature type="transmembrane region" description="Helical" evidence="2">
    <location>
        <begin position="239"/>
        <end position="255"/>
    </location>
</feature>
<keyword evidence="2" id="KW-1133">Transmembrane helix</keyword>
<evidence type="ECO:0000256" key="2">
    <source>
        <dbReference type="SAM" id="Phobius"/>
    </source>
</evidence>
<keyword evidence="2" id="KW-0472">Membrane</keyword>
<protein>
    <recommendedName>
        <fullName evidence="4">Glycosyltransferase RgtA/B/C/D-like domain-containing protein</fullName>
    </recommendedName>
</protein>
<feature type="transmembrane region" description="Helical" evidence="2">
    <location>
        <begin position="130"/>
        <end position="151"/>
    </location>
</feature>
<name>A0A6J4RWG2_9ACTN</name>
<dbReference type="EMBL" id="CADCVP010000108">
    <property type="protein sequence ID" value="CAA9483499.1"/>
    <property type="molecule type" value="Genomic_DNA"/>
</dbReference>
<proteinExistence type="predicted"/>
<evidence type="ECO:0000256" key="1">
    <source>
        <dbReference type="SAM" id="MobiDB-lite"/>
    </source>
</evidence>
<feature type="compositionally biased region" description="Low complexity" evidence="1">
    <location>
        <begin position="1"/>
        <end position="13"/>
    </location>
</feature>
<gene>
    <name evidence="3" type="ORF">AVDCRST_MAG69-921</name>
</gene>
<reference evidence="3" key="1">
    <citation type="submission" date="2020-02" db="EMBL/GenBank/DDBJ databases">
        <authorList>
            <person name="Meier V. D."/>
        </authorList>
    </citation>
    <scope>NUCLEOTIDE SEQUENCE</scope>
    <source>
        <strain evidence="3">AVDCRST_MAG69</strain>
    </source>
</reference>
<feature type="region of interest" description="Disordered" evidence="1">
    <location>
        <begin position="1"/>
        <end position="45"/>
    </location>
</feature>